<dbReference type="GeneID" id="85434853"/>
<evidence type="ECO:0000313" key="2">
    <source>
        <dbReference type="EMBL" id="KAK1595497.1"/>
    </source>
</evidence>
<feature type="signal peptide" evidence="1">
    <location>
        <begin position="1"/>
        <end position="23"/>
    </location>
</feature>
<feature type="chain" id="PRO_5042256410" evidence="1">
    <location>
        <begin position="24"/>
        <end position="179"/>
    </location>
</feature>
<dbReference type="Proteomes" id="UP001230504">
    <property type="component" value="Unassembled WGS sequence"/>
</dbReference>
<gene>
    <name evidence="2" type="ORF">LY79DRAFT_100297</name>
</gene>
<reference evidence="2" key="1">
    <citation type="submission" date="2021-06" db="EMBL/GenBank/DDBJ databases">
        <title>Comparative genomics, transcriptomics and evolutionary studies reveal genomic signatures of adaptation to plant cell wall in hemibiotrophic fungi.</title>
        <authorList>
            <consortium name="DOE Joint Genome Institute"/>
            <person name="Baroncelli R."/>
            <person name="Diaz J.F."/>
            <person name="Benocci T."/>
            <person name="Peng M."/>
            <person name="Battaglia E."/>
            <person name="Haridas S."/>
            <person name="Andreopoulos W."/>
            <person name="Labutti K."/>
            <person name="Pangilinan J."/>
            <person name="Floch G.L."/>
            <person name="Makela M.R."/>
            <person name="Henrissat B."/>
            <person name="Grigoriev I.V."/>
            <person name="Crouch J.A."/>
            <person name="De Vries R.P."/>
            <person name="Sukno S.A."/>
            <person name="Thon M.R."/>
        </authorList>
    </citation>
    <scope>NUCLEOTIDE SEQUENCE</scope>
    <source>
        <strain evidence="2">CBS 125086</strain>
    </source>
</reference>
<accession>A0AAD8Q5D2</accession>
<sequence length="179" mass="20135">MGVRVFFLIVFPYWFSGRRLYAADPPEALEERTSMLITVGQSSVYGMSRSLLVFRQKGSGREGVNYAGVELRLHSTTRVPLAIGLERVKISRIGKLAMVLSTVAASNEQFTRNLASWVGDVLVTVRTAVSVESYPAHPLPFWQRSYLTWVITAPDVAEKVLSVIPIFMCITAKRLRWVR</sequence>
<evidence type="ECO:0000313" key="3">
    <source>
        <dbReference type="Proteomes" id="UP001230504"/>
    </source>
</evidence>
<protein>
    <submittedName>
        <fullName evidence="2">Uncharacterized protein</fullName>
    </submittedName>
</protein>
<dbReference type="RefSeq" id="XP_060416509.1">
    <property type="nucleotide sequence ID" value="XM_060550613.1"/>
</dbReference>
<organism evidence="2 3">
    <name type="scientific">Colletotrichum navitas</name>
    <dbReference type="NCBI Taxonomy" id="681940"/>
    <lineage>
        <taxon>Eukaryota</taxon>
        <taxon>Fungi</taxon>
        <taxon>Dikarya</taxon>
        <taxon>Ascomycota</taxon>
        <taxon>Pezizomycotina</taxon>
        <taxon>Sordariomycetes</taxon>
        <taxon>Hypocreomycetidae</taxon>
        <taxon>Glomerellales</taxon>
        <taxon>Glomerellaceae</taxon>
        <taxon>Colletotrichum</taxon>
        <taxon>Colletotrichum graminicola species complex</taxon>
    </lineage>
</organism>
<dbReference type="EMBL" id="JAHLJV010000015">
    <property type="protein sequence ID" value="KAK1595497.1"/>
    <property type="molecule type" value="Genomic_DNA"/>
</dbReference>
<evidence type="ECO:0000256" key="1">
    <source>
        <dbReference type="SAM" id="SignalP"/>
    </source>
</evidence>
<keyword evidence="1" id="KW-0732">Signal</keyword>
<proteinExistence type="predicted"/>
<name>A0AAD8Q5D2_9PEZI</name>
<keyword evidence="3" id="KW-1185">Reference proteome</keyword>
<comment type="caution">
    <text evidence="2">The sequence shown here is derived from an EMBL/GenBank/DDBJ whole genome shotgun (WGS) entry which is preliminary data.</text>
</comment>
<dbReference type="AlphaFoldDB" id="A0AAD8Q5D2"/>